<name>A0A1Y6DC33_9GAMM</name>
<protein>
    <submittedName>
        <fullName evidence="2">Chromosome partitioning protein</fullName>
    </submittedName>
</protein>
<feature type="domain" description="AAA" evidence="1">
    <location>
        <begin position="4"/>
        <end position="46"/>
    </location>
</feature>
<evidence type="ECO:0000259" key="1">
    <source>
        <dbReference type="Pfam" id="PF13614"/>
    </source>
</evidence>
<dbReference type="STRING" id="1760988.SAMN02949497_0204"/>
<dbReference type="InterPro" id="IPR027417">
    <property type="entry name" value="P-loop_NTPase"/>
</dbReference>
<dbReference type="EMBL" id="FXAM01000003">
    <property type="protein sequence ID" value="SMF97634.1"/>
    <property type="molecule type" value="Genomic_DNA"/>
</dbReference>
<keyword evidence="3" id="KW-1185">Reference proteome</keyword>
<dbReference type="RefSeq" id="WP_085216655.1">
    <property type="nucleotide sequence ID" value="NZ_FXAM01000003.1"/>
</dbReference>
<sequence>MPAQLVAVFNQKGGCAKTMTTMQLAGTLGMRGFKVLVVDMDRQGTSMIWSAQAEADDPFPAEVVSLAPLREKMIGELAKRAPLYDLVFIDCPPAIDSPIPWAALNVADLALIPVVPVMDNVWASREAKELALKARQENPALRAYYLASMVRRGRLFDLCLQELRNDADIPMLESYLSLRNAFAESQLYGAVVGSIAKKSPAALEADALADEVLALLAIKPKKPAVRAAQRGKSK</sequence>
<dbReference type="Proteomes" id="UP000192923">
    <property type="component" value="Unassembled WGS sequence"/>
</dbReference>
<proteinExistence type="predicted"/>
<accession>A0A1Y6DC33</accession>
<dbReference type="PANTHER" id="PTHR13696">
    <property type="entry name" value="P-LOOP CONTAINING NUCLEOSIDE TRIPHOSPHATE HYDROLASE"/>
    <property type="match status" value="1"/>
</dbReference>
<reference evidence="2 3" key="1">
    <citation type="submission" date="2016-12" db="EMBL/GenBank/DDBJ databases">
        <authorList>
            <person name="Song W.-J."/>
            <person name="Kurnit D.M."/>
        </authorList>
    </citation>
    <scope>NUCLEOTIDE SEQUENCE [LARGE SCALE GENOMIC DNA]</scope>
    <source>
        <strain evidence="2 3">175</strain>
    </source>
</reference>
<dbReference type="PIRSF" id="PIRSF009320">
    <property type="entry name" value="Nuc_binding_HP_1000"/>
    <property type="match status" value="1"/>
</dbReference>
<dbReference type="CDD" id="cd02042">
    <property type="entry name" value="ParAB_family"/>
    <property type="match status" value="1"/>
</dbReference>
<evidence type="ECO:0000313" key="2">
    <source>
        <dbReference type="EMBL" id="SMF97634.1"/>
    </source>
</evidence>
<evidence type="ECO:0000313" key="3">
    <source>
        <dbReference type="Proteomes" id="UP000192923"/>
    </source>
</evidence>
<dbReference type="InterPro" id="IPR025669">
    <property type="entry name" value="AAA_dom"/>
</dbReference>
<dbReference type="PANTHER" id="PTHR13696:SF99">
    <property type="entry name" value="COBYRINIC ACID AC-DIAMIDE SYNTHASE"/>
    <property type="match status" value="1"/>
</dbReference>
<organism evidence="2 3">
    <name type="scientific">Methylomagnum ishizawai</name>
    <dbReference type="NCBI Taxonomy" id="1760988"/>
    <lineage>
        <taxon>Bacteria</taxon>
        <taxon>Pseudomonadati</taxon>
        <taxon>Pseudomonadota</taxon>
        <taxon>Gammaproteobacteria</taxon>
        <taxon>Methylococcales</taxon>
        <taxon>Methylococcaceae</taxon>
        <taxon>Methylomagnum</taxon>
    </lineage>
</organism>
<dbReference type="Pfam" id="PF13614">
    <property type="entry name" value="AAA_31"/>
    <property type="match status" value="1"/>
</dbReference>
<dbReference type="SUPFAM" id="SSF52540">
    <property type="entry name" value="P-loop containing nucleoside triphosphate hydrolases"/>
    <property type="match status" value="1"/>
</dbReference>
<dbReference type="AlphaFoldDB" id="A0A1Y6DC33"/>
<dbReference type="Gene3D" id="3.40.50.300">
    <property type="entry name" value="P-loop containing nucleotide triphosphate hydrolases"/>
    <property type="match status" value="1"/>
</dbReference>
<dbReference type="OrthoDB" id="69313at2"/>
<gene>
    <name evidence="2" type="ORF">SAMN02949497_0204</name>
</gene>
<dbReference type="InterPro" id="IPR050678">
    <property type="entry name" value="DNA_Partitioning_ATPase"/>
</dbReference>